<feature type="compositionally biased region" description="Basic and acidic residues" evidence="1">
    <location>
        <begin position="485"/>
        <end position="498"/>
    </location>
</feature>
<gene>
    <name evidence="2" type="ORF">CP967_31075</name>
</gene>
<name>A0A5J6FHI8_9ACTN</name>
<dbReference type="RefSeq" id="WP_150491135.1">
    <property type="nucleotide sequence ID" value="NZ_BMUV01000003.1"/>
</dbReference>
<dbReference type="Proteomes" id="UP000326178">
    <property type="component" value="Chromosome"/>
</dbReference>
<evidence type="ECO:0000313" key="2">
    <source>
        <dbReference type="EMBL" id="QEU75818.1"/>
    </source>
</evidence>
<dbReference type="KEGG" id="snk:CP967_31075"/>
<reference evidence="2 3" key="1">
    <citation type="submission" date="2017-09" db="EMBL/GenBank/DDBJ databases">
        <authorList>
            <person name="Lee N."/>
            <person name="Cho B.-K."/>
        </authorList>
    </citation>
    <scope>NUCLEOTIDE SEQUENCE [LARGE SCALE GENOMIC DNA]</scope>
    <source>
        <strain evidence="2 3">ATCC 12769</strain>
    </source>
</reference>
<organism evidence="2 3">
    <name type="scientific">Streptomyces nitrosporeus</name>
    <dbReference type="NCBI Taxonomy" id="28894"/>
    <lineage>
        <taxon>Bacteria</taxon>
        <taxon>Bacillati</taxon>
        <taxon>Actinomycetota</taxon>
        <taxon>Actinomycetes</taxon>
        <taxon>Kitasatosporales</taxon>
        <taxon>Streptomycetaceae</taxon>
        <taxon>Streptomyces</taxon>
    </lineage>
</organism>
<dbReference type="EMBL" id="CP023702">
    <property type="protein sequence ID" value="QEU75818.1"/>
    <property type="molecule type" value="Genomic_DNA"/>
</dbReference>
<evidence type="ECO:0000256" key="1">
    <source>
        <dbReference type="SAM" id="MobiDB-lite"/>
    </source>
</evidence>
<protein>
    <submittedName>
        <fullName evidence="2">Phage portal protein</fullName>
    </submittedName>
</protein>
<accession>A0A5J6FHI8</accession>
<dbReference type="AlphaFoldDB" id="A0A5J6FHI8"/>
<sequence>MPIDASVVESPGWWLQRLGKKLLDERDDRTSDDSEVTPGLTSLRHAAEGKPKLPHVPGVDPREIREWMRDARTNWLSLVIDSPGERLGVEGFRFDDAGSGGESADEARVSDTEANRIWQENSMDADSALVHYGAMSQRRAFVLVERGDDGRPVLTHETPTQVSVEHEQGNRRKLAAGLKLWRDDWTGNTRATLWTPTEVHEFTTKTASPTFTGRAAELRGWDALALPTHPDGSRTNDLGVVPIVPFINRRNRRPEGFAEHEDVLSIQSRINLSLINLIAAMKYGAFKQRWAAGLEVDEDPMTGEKIQPFQLDIRKLWTVDNPEARFGEFAATDLMPYVRAVEAAVQDLAAISRTPPHYLIGAVVNVSGDALKAAETGLISKVRDRQRSFGESWENVMRLAFKVTGDDARASAWSAETIWRDPESRTISELADAAVKKASAGVPWRQRMEDMGYTPAQISRMEIDRAADALNTAPTEDPQPASLQAKRDSRTLITREADDVPDAA</sequence>
<dbReference type="InterPro" id="IPR021145">
    <property type="entry name" value="Portal_protein_SPP1_Gp6-like"/>
</dbReference>
<dbReference type="Pfam" id="PF05133">
    <property type="entry name" value="SPP1_portal"/>
    <property type="match status" value="1"/>
</dbReference>
<keyword evidence="3" id="KW-1185">Reference proteome</keyword>
<evidence type="ECO:0000313" key="3">
    <source>
        <dbReference type="Proteomes" id="UP000326178"/>
    </source>
</evidence>
<proteinExistence type="predicted"/>
<feature type="region of interest" description="Disordered" evidence="1">
    <location>
        <begin position="469"/>
        <end position="504"/>
    </location>
</feature>
<dbReference type="OrthoDB" id="1780383at2"/>